<organism evidence="1 2">
    <name type="scientific">Trifolium medium</name>
    <dbReference type="NCBI Taxonomy" id="97028"/>
    <lineage>
        <taxon>Eukaryota</taxon>
        <taxon>Viridiplantae</taxon>
        <taxon>Streptophyta</taxon>
        <taxon>Embryophyta</taxon>
        <taxon>Tracheophyta</taxon>
        <taxon>Spermatophyta</taxon>
        <taxon>Magnoliopsida</taxon>
        <taxon>eudicotyledons</taxon>
        <taxon>Gunneridae</taxon>
        <taxon>Pentapetalae</taxon>
        <taxon>rosids</taxon>
        <taxon>fabids</taxon>
        <taxon>Fabales</taxon>
        <taxon>Fabaceae</taxon>
        <taxon>Papilionoideae</taxon>
        <taxon>50 kb inversion clade</taxon>
        <taxon>NPAAA clade</taxon>
        <taxon>Hologalegina</taxon>
        <taxon>IRL clade</taxon>
        <taxon>Trifolieae</taxon>
        <taxon>Trifolium</taxon>
    </lineage>
</organism>
<accession>A0A392UCM0</accession>
<keyword evidence="2" id="KW-1185">Reference proteome</keyword>
<sequence length="41" mass="4882">VEEDDLRERTSKWIEHSSRSNQDVSRSAEVILVAWYEEANF</sequence>
<dbReference type="AlphaFoldDB" id="A0A392UCM0"/>
<dbReference type="EMBL" id="LXQA010756788">
    <property type="protein sequence ID" value="MCI69475.1"/>
    <property type="molecule type" value="Genomic_DNA"/>
</dbReference>
<name>A0A392UCM0_9FABA</name>
<evidence type="ECO:0000313" key="2">
    <source>
        <dbReference type="Proteomes" id="UP000265520"/>
    </source>
</evidence>
<proteinExistence type="predicted"/>
<comment type="caution">
    <text evidence="1">The sequence shown here is derived from an EMBL/GenBank/DDBJ whole genome shotgun (WGS) entry which is preliminary data.</text>
</comment>
<evidence type="ECO:0000313" key="1">
    <source>
        <dbReference type="EMBL" id="MCI69475.1"/>
    </source>
</evidence>
<feature type="non-terminal residue" evidence="1">
    <location>
        <position position="1"/>
    </location>
</feature>
<reference evidence="1 2" key="1">
    <citation type="journal article" date="2018" name="Front. Plant Sci.">
        <title>Red Clover (Trifolium pratense) and Zigzag Clover (T. medium) - A Picture of Genomic Similarities and Differences.</title>
        <authorList>
            <person name="Dluhosova J."/>
            <person name="Istvanek J."/>
            <person name="Nedelnik J."/>
            <person name="Repkova J."/>
        </authorList>
    </citation>
    <scope>NUCLEOTIDE SEQUENCE [LARGE SCALE GENOMIC DNA]</scope>
    <source>
        <strain evidence="2">cv. 10/8</strain>
        <tissue evidence="1">Leaf</tissue>
    </source>
</reference>
<dbReference type="Proteomes" id="UP000265520">
    <property type="component" value="Unassembled WGS sequence"/>
</dbReference>
<protein>
    <submittedName>
        <fullName evidence="1">Uncharacterized protein</fullName>
    </submittedName>
</protein>